<dbReference type="PROSITE" id="PS01124">
    <property type="entry name" value="HTH_ARAC_FAMILY_2"/>
    <property type="match status" value="1"/>
</dbReference>
<dbReference type="SUPFAM" id="SSF57884">
    <property type="entry name" value="Ada DNA repair protein, N-terminal domain (N-Ada 10)"/>
    <property type="match status" value="1"/>
</dbReference>
<dbReference type="PANTHER" id="PTHR43003">
    <property type="entry name" value="DNA-3-METHYLADENINE GLYCOSYLASE"/>
    <property type="match status" value="1"/>
</dbReference>
<sequence length="457" mass="51578">MLDRELCRQARLSRDARFDGQFFTAVKTTGIYCRPICPATPPLESNVVYFDSAVAAAQAGFRPCLRCRPDSAPDSPAWRGTQTTLERALRLIDEGALQEGSLASLCERLGIGERYLRRLFQQRFGVAPKTYALYRQCLFAKQLLHQTTLPITDIAYASGFRSLRRFNDAFKSHIGLTPRDVRREPAERSSALTLRLAYRPPYAWESLRDFFISRQIKGLEWVGDQHYGRCVAWGEARGHFTAEHRPDRHDFLVMLELNDLRMLSPVVRRIRRLLDLDADTAVIEAHLSHALPDLSLIEGLRLPGVWSLFEAGVRAILGQQVTIVAARRLVTTLVTTLGEPVGEAGGQVRYHFPTSSRIADSDLAFLKMPEARRETLHRFATFHRQQTENFDEPSTWTALKGVGQWTADYAAMRGASHPDIWLAGDLGVKRALPSLNGHDPAGAAPWRSYLTLQLWSR</sequence>
<comment type="cofactor">
    <cofactor evidence="1">
        <name>Zn(2+)</name>
        <dbReference type="ChEBI" id="CHEBI:29105"/>
    </cofactor>
</comment>
<dbReference type="Pfam" id="PF12833">
    <property type="entry name" value="HTH_18"/>
    <property type="match status" value="1"/>
</dbReference>
<dbReference type="InterPro" id="IPR018060">
    <property type="entry name" value="HTH_AraC"/>
</dbReference>
<evidence type="ECO:0000313" key="10">
    <source>
        <dbReference type="Proteomes" id="UP000653056"/>
    </source>
</evidence>
<dbReference type="Gene3D" id="1.10.10.60">
    <property type="entry name" value="Homeodomain-like"/>
    <property type="match status" value="2"/>
</dbReference>
<dbReference type="InterPro" id="IPR004026">
    <property type="entry name" value="Ada_DNA_repair_Zn-bd"/>
</dbReference>
<dbReference type="InterPro" id="IPR010316">
    <property type="entry name" value="AlkA_N"/>
</dbReference>
<reference evidence="10" key="1">
    <citation type="journal article" date="2019" name="Int. J. Syst. Evol. Microbiol.">
        <title>The Global Catalogue of Microorganisms (GCM) 10K type strain sequencing project: providing services to taxonomists for standard genome sequencing and annotation.</title>
        <authorList>
            <consortium name="The Broad Institute Genomics Platform"/>
            <consortium name="The Broad Institute Genome Sequencing Center for Infectious Disease"/>
            <person name="Wu L."/>
            <person name="Ma J."/>
        </authorList>
    </citation>
    <scope>NUCLEOTIDE SEQUENCE [LARGE SCALE GENOMIC DNA]</scope>
    <source>
        <strain evidence="10">KCTC 22228</strain>
    </source>
</reference>
<gene>
    <name evidence="9" type="ORF">GCM10007160_15190</name>
</gene>
<dbReference type="RefSeq" id="WP_189467798.1">
    <property type="nucleotide sequence ID" value="NZ_BMXS01000005.1"/>
</dbReference>
<evidence type="ECO:0000256" key="3">
    <source>
        <dbReference type="ARBA" id="ARBA00022763"/>
    </source>
</evidence>
<dbReference type="InterPro" id="IPR037046">
    <property type="entry name" value="AlkA_N_sf"/>
</dbReference>
<dbReference type="SUPFAM" id="SSF46689">
    <property type="entry name" value="Homeodomain-like"/>
    <property type="match status" value="2"/>
</dbReference>
<feature type="domain" description="HTH araC/xylS-type" evidence="8">
    <location>
        <begin position="86"/>
        <end position="184"/>
    </location>
</feature>
<dbReference type="InterPro" id="IPR035451">
    <property type="entry name" value="Ada-like_dom_sf"/>
</dbReference>
<dbReference type="Pfam" id="PF06029">
    <property type="entry name" value="AlkA_N"/>
    <property type="match status" value="1"/>
</dbReference>
<proteinExistence type="predicted"/>
<dbReference type="Gene3D" id="3.40.10.10">
    <property type="entry name" value="DNA Methylphosphotriester Repair Domain"/>
    <property type="match status" value="1"/>
</dbReference>
<evidence type="ECO:0000256" key="5">
    <source>
        <dbReference type="ARBA" id="ARBA00023159"/>
    </source>
</evidence>
<evidence type="ECO:0000313" key="9">
    <source>
        <dbReference type="EMBL" id="GGX88679.1"/>
    </source>
</evidence>
<dbReference type="Proteomes" id="UP000653056">
    <property type="component" value="Unassembled WGS sequence"/>
</dbReference>
<keyword evidence="10" id="KW-1185">Reference proteome</keyword>
<dbReference type="EMBL" id="BMXS01000005">
    <property type="protein sequence ID" value="GGX88679.1"/>
    <property type="molecule type" value="Genomic_DNA"/>
</dbReference>
<dbReference type="PANTHER" id="PTHR43003:SF13">
    <property type="entry name" value="DNA-3-METHYLADENINE GLYCOSYLASE 2"/>
    <property type="match status" value="1"/>
</dbReference>
<comment type="caution">
    <text evidence="9">The sequence shown here is derived from an EMBL/GenBank/DDBJ whole genome shotgun (WGS) entry which is preliminary data.</text>
</comment>
<dbReference type="Pfam" id="PF02805">
    <property type="entry name" value="Ada_Zn_binding"/>
    <property type="match status" value="1"/>
</dbReference>
<keyword evidence="6" id="KW-0804">Transcription</keyword>
<dbReference type="SUPFAM" id="SSF55945">
    <property type="entry name" value="TATA-box binding protein-like"/>
    <property type="match status" value="1"/>
</dbReference>
<evidence type="ECO:0000256" key="7">
    <source>
        <dbReference type="ARBA" id="ARBA00023204"/>
    </source>
</evidence>
<keyword evidence="3" id="KW-0227">DNA damage</keyword>
<dbReference type="SMART" id="SM01009">
    <property type="entry name" value="AlkA_N"/>
    <property type="match status" value="1"/>
</dbReference>
<evidence type="ECO:0000256" key="1">
    <source>
        <dbReference type="ARBA" id="ARBA00001947"/>
    </source>
</evidence>
<keyword evidence="7" id="KW-0234">DNA repair</keyword>
<evidence type="ECO:0000256" key="6">
    <source>
        <dbReference type="ARBA" id="ARBA00023163"/>
    </source>
</evidence>
<keyword evidence="2" id="KW-0489">Methyltransferase</keyword>
<name>A0ABQ2YLW0_9GAMM</name>
<keyword evidence="4" id="KW-0805">Transcription regulation</keyword>
<protein>
    <submittedName>
        <fullName evidence="9">3-methyladenine DNA glycosylase</fullName>
    </submittedName>
</protein>
<dbReference type="SMART" id="SM00342">
    <property type="entry name" value="HTH_ARAC"/>
    <property type="match status" value="1"/>
</dbReference>
<accession>A0ABQ2YLW0</accession>
<evidence type="ECO:0000259" key="8">
    <source>
        <dbReference type="PROSITE" id="PS01124"/>
    </source>
</evidence>
<dbReference type="Gene3D" id="3.30.310.20">
    <property type="entry name" value="DNA-3-methyladenine glycosylase AlkA, N-terminal domain"/>
    <property type="match status" value="1"/>
</dbReference>
<dbReference type="InterPro" id="IPR011257">
    <property type="entry name" value="DNA_glycosylase"/>
</dbReference>
<dbReference type="Gene3D" id="1.10.340.30">
    <property type="entry name" value="Hypothetical protein, domain 2"/>
    <property type="match status" value="1"/>
</dbReference>
<dbReference type="SUPFAM" id="SSF48150">
    <property type="entry name" value="DNA-glycosylase"/>
    <property type="match status" value="1"/>
</dbReference>
<evidence type="ECO:0000256" key="4">
    <source>
        <dbReference type="ARBA" id="ARBA00023015"/>
    </source>
</evidence>
<dbReference type="InterPro" id="IPR009057">
    <property type="entry name" value="Homeodomain-like_sf"/>
</dbReference>
<keyword evidence="5" id="KW-0010">Activator</keyword>
<organism evidence="9 10">
    <name type="scientific">Litchfieldella qijiaojingensis</name>
    <dbReference type="NCBI Taxonomy" id="980347"/>
    <lineage>
        <taxon>Bacteria</taxon>
        <taxon>Pseudomonadati</taxon>
        <taxon>Pseudomonadota</taxon>
        <taxon>Gammaproteobacteria</taxon>
        <taxon>Oceanospirillales</taxon>
        <taxon>Halomonadaceae</taxon>
        <taxon>Litchfieldella</taxon>
    </lineage>
</organism>
<keyword evidence="2" id="KW-0808">Transferase</keyword>
<dbReference type="InterPro" id="IPR051912">
    <property type="entry name" value="Alkylbase_DNA_Glycosylase/TA"/>
</dbReference>
<evidence type="ECO:0000256" key="2">
    <source>
        <dbReference type="ARBA" id="ARBA00022603"/>
    </source>
</evidence>